<name>A0ABP8MGQ0_9BACT</name>
<evidence type="ECO:0000256" key="4">
    <source>
        <dbReference type="PROSITE-ProRule" id="PRU01240"/>
    </source>
</evidence>
<evidence type="ECO:0000256" key="2">
    <source>
        <dbReference type="ARBA" id="ARBA00022801"/>
    </source>
</evidence>
<dbReference type="SUPFAM" id="SSF52743">
    <property type="entry name" value="Subtilisin-like"/>
    <property type="match status" value="1"/>
</dbReference>
<gene>
    <name evidence="7" type="ORF">GCM10023189_10670</name>
</gene>
<accession>A0ABP8MGQ0</accession>
<evidence type="ECO:0000313" key="8">
    <source>
        <dbReference type="Proteomes" id="UP001501175"/>
    </source>
</evidence>
<comment type="caution">
    <text evidence="4">Lacks conserved residue(s) required for the propagation of feature annotation.</text>
</comment>
<keyword evidence="2" id="KW-0378">Hydrolase</keyword>
<evidence type="ECO:0000259" key="6">
    <source>
        <dbReference type="Pfam" id="PF00082"/>
    </source>
</evidence>
<feature type="compositionally biased region" description="Basic and acidic residues" evidence="5">
    <location>
        <begin position="180"/>
        <end position="193"/>
    </location>
</feature>
<dbReference type="PRINTS" id="PR00723">
    <property type="entry name" value="SUBTILISIN"/>
</dbReference>
<dbReference type="InterPro" id="IPR015500">
    <property type="entry name" value="Peptidase_S8_subtilisin-rel"/>
</dbReference>
<dbReference type="PROSITE" id="PS51892">
    <property type="entry name" value="SUBTILASE"/>
    <property type="match status" value="1"/>
</dbReference>
<dbReference type="EMBL" id="BAABHD010000012">
    <property type="protein sequence ID" value="GAA4450288.1"/>
    <property type="molecule type" value="Genomic_DNA"/>
</dbReference>
<keyword evidence="8" id="KW-1185">Reference proteome</keyword>
<evidence type="ECO:0000313" key="7">
    <source>
        <dbReference type="EMBL" id="GAA4450288.1"/>
    </source>
</evidence>
<evidence type="ECO:0000256" key="5">
    <source>
        <dbReference type="SAM" id="MobiDB-lite"/>
    </source>
</evidence>
<dbReference type="Gene3D" id="3.40.50.200">
    <property type="entry name" value="Peptidase S8/S53 domain"/>
    <property type="match status" value="1"/>
</dbReference>
<comment type="similarity">
    <text evidence="4">Belongs to the peptidase S8 family.</text>
</comment>
<sequence length="488" mass="54931">MDLIRKLLYLLLTLFKTLLKLFMNANDKYQRNEGDLVELPPHIEERDKIVRYPRDPTRLVYKNQLIVRFAAENDVARGLKDIFFLTGEDANGRAVRHQVRVLERCHCNKNLLLVEGIDTENVHLLSEKLAAQLGEEVAPIQIEEFNANDIEYSPDRDVPPPNPNPALAGAPEGPGAPDPPQEHNIDDLMRPLEGKSYPNGKRKVVAIMDTGIHLGYPNTANLPNLINQDVPFCNTDQIDVIGWDFVNDQPDPFDDNLNRHGSRIAAIINRIAPDMVQFLHLKVFKANGIGNLFDLCCGFEYILRKRTAVEIINASWGFYRKGKSPLFTFYMNELIGKGIWFINAAGNEGDRYKNRFIELKDPDLRWPACYSKDLETLVTVTTVRNNQARKEVAENYSSSFVDVGIGAGPDAAFEEPLINDAKLPSVKGSSYATAFVSGLIARYLFEHGLAPKDVVLEGIGAQRKNDLQNHIREGFYIEQEDGHPQGPV</sequence>
<dbReference type="Proteomes" id="UP001501175">
    <property type="component" value="Unassembled WGS sequence"/>
</dbReference>
<evidence type="ECO:0000256" key="1">
    <source>
        <dbReference type="ARBA" id="ARBA00022670"/>
    </source>
</evidence>
<dbReference type="Pfam" id="PF00082">
    <property type="entry name" value="Peptidase_S8"/>
    <property type="match status" value="1"/>
</dbReference>
<dbReference type="InterPro" id="IPR036852">
    <property type="entry name" value="Peptidase_S8/S53_dom_sf"/>
</dbReference>
<dbReference type="RefSeq" id="WP_345241345.1">
    <property type="nucleotide sequence ID" value="NZ_BAABHD010000012.1"/>
</dbReference>
<protein>
    <recommendedName>
        <fullName evidence="6">Peptidase S8/S53 domain-containing protein</fullName>
    </recommendedName>
</protein>
<keyword evidence="3" id="KW-0720">Serine protease</keyword>
<evidence type="ECO:0000256" key="3">
    <source>
        <dbReference type="ARBA" id="ARBA00022825"/>
    </source>
</evidence>
<keyword evidence="1" id="KW-0645">Protease</keyword>
<feature type="domain" description="Peptidase S8/S53" evidence="6">
    <location>
        <begin position="200"/>
        <end position="443"/>
    </location>
</feature>
<comment type="caution">
    <text evidence="7">The sequence shown here is derived from an EMBL/GenBank/DDBJ whole genome shotgun (WGS) entry which is preliminary data.</text>
</comment>
<feature type="region of interest" description="Disordered" evidence="5">
    <location>
        <begin position="151"/>
        <end position="196"/>
    </location>
</feature>
<proteinExistence type="inferred from homology"/>
<dbReference type="InterPro" id="IPR000209">
    <property type="entry name" value="Peptidase_S8/S53_dom"/>
</dbReference>
<organism evidence="7 8">
    <name type="scientific">Nibrella saemangeumensis</name>
    <dbReference type="NCBI Taxonomy" id="1084526"/>
    <lineage>
        <taxon>Bacteria</taxon>
        <taxon>Pseudomonadati</taxon>
        <taxon>Bacteroidota</taxon>
        <taxon>Cytophagia</taxon>
        <taxon>Cytophagales</taxon>
        <taxon>Spirosomataceae</taxon>
        <taxon>Nibrella</taxon>
    </lineage>
</organism>
<reference evidence="8" key="1">
    <citation type="journal article" date="2019" name="Int. J. Syst. Evol. Microbiol.">
        <title>The Global Catalogue of Microorganisms (GCM) 10K type strain sequencing project: providing services to taxonomists for standard genome sequencing and annotation.</title>
        <authorList>
            <consortium name="The Broad Institute Genomics Platform"/>
            <consortium name="The Broad Institute Genome Sequencing Center for Infectious Disease"/>
            <person name="Wu L."/>
            <person name="Ma J."/>
        </authorList>
    </citation>
    <scope>NUCLEOTIDE SEQUENCE [LARGE SCALE GENOMIC DNA]</scope>
    <source>
        <strain evidence="8">JCM 17927</strain>
    </source>
</reference>